<name>A0AAV7PRL4_PLEWA</name>
<proteinExistence type="predicted"/>
<dbReference type="EMBL" id="JANPWB010000011">
    <property type="protein sequence ID" value="KAJ1130911.1"/>
    <property type="molecule type" value="Genomic_DNA"/>
</dbReference>
<keyword evidence="1" id="KW-0472">Membrane</keyword>
<keyword evidence="3" id="KW-1185">Reference proteome</keyword>
<dbReference type="Proteomes" id="UP001066276">
    <property type="component" value="Chromosome 7"/>
</dbReference>
<gene>
    <name evidence="2" type="ORF">NDU88_009255</name>
</gene>
<evidence type="ECO:0000256" key="1">
    <source>
        <dbReference type="SAM" id="Phobius"/>
    </source>
</evidence>
<feature type="transmembrane region" description="Helical" evidence="1">
    <location>
        <begin position="12"/>
        <end position="29"/>
    </location>
</feature>
<dbReference type="AlphaFoldDB" id="A0AAV7PRL4"/>
<keyword evidence="1" id="KW-1133">Transmembrane helix</keyword>
<evidence type="ECO:0000313" key="3">
    <source>
        <dbReference type="Proteomes" id="UP001066276"/>
    </source>
</evidence>
<feature type="non-terminal residue" evidence="2">
    <location>
        <position position="60"/>
    </location>
</feature>
<reference evidence="2" key="1">
    <citation type="journal article" date="2022" name="bioRxiv">
        <title>Sequencing and chromosome-scale assembly of the giantPleurodeles waltlgenome.</title>
        <authorList>
            <person name="Brown T."/>
            <person name="Elewa A."/>
            <person name="Iarovenko S."/>
            <person name="Subramanian E."/>
            <person name="Araus A.J."/>
            <person name="Petzold A."/>
            <person name="Susuki M."/>
            <person name="Suzuki K.-i.T."/>
            <person name="Hayashi T."/>
            <person name="Toyoda A."/>
            <person name="Oliveira C."/>
            <person name="Osipova E."/>
            <person name="Leigh N.D."/>
            <person name="Simon A."/>
            <person name="Yun M.H."/>
        </authorList>
    </citation>
    <scope>NUCLEOTIDE SEQUENCE</scope>
    <source>
        <strain evidence="2">20211129_DDA</strain>
        <tissue evidence="2">Liver</tissue>
    </source>
</reference>
<comment type="caution">
    <text evidence="2">The sequence shown here is derived from an EMBL/GenBank/DDBJ whole genome shotgun (WGS) entry which is preliminary data.</text>
</comment>
<sequence length="60" mass="7080">CKMFLDTDTFLLDILFFRSIITAASIYYIYRYTEGYKRHCLFLLVLIVAPFVIGIDIFVC</sequence>
<protein>
    <submittedName>
        <fullName evidence="2">Uncharacterized protein</fullName>
    </submittedName>
</protein>
<keyword evidence="1" id="KW-0812">Transmembrane</keyword>
<organism evidence="2 3">
    <name type="scientific">Pleurodeles waltl</name>
    <name type="common">Iberian ribbed newt</name>
    <dbReference type="NCBI Taxonomy" id="8319"/>
    <lineage>
        <taxon>Eukaryota</taxon>
        <taxon>Metazoa</taxon>
        <taxon>Chordata</taxon>
        <taxon>Craniata</taxon>
        <taxon>Vertebrata</taxon>
        <taxon>Euteleostomi</taxon>
        <taxon>Amphibia</taxon>
        <taxon>Batrachia</taxon>
        <taxon>Caudata</taxon>
        <taxon>Salamandroidea</taxon>
        <taxon>Salamandridae</taxon>
        <taxon>Pleurodelinae</taxon>
        <taxon>Pleurodeles</taxon>
    </lineage>
</organism>
<accession>A0AAV7PRL4</accession>
<feature type="transmembrane region" description="Helical" evidence="1">
    <location>
        <begin position="41"/>
        <end position="59"/>
    </location>
</feature>
<feature type="non-terminal residue" evidence="2">
    <location>
        <position position="1"/>
    </location>
</feature>
<evidence type="ECO:0000313" key="2">
    <source>
        <dbReference type="EMBL" id="KAJ1130911.1"/>
    </source>
</evidence>